<dbReference type="GO" id="GO:0001895">
    <property type="term" value="P:retina homeostasis"/>
    <property type="evidence" value="ECO:0007669"/>
    <property type="project" value="Ensembl"/>
</dbReference>
<feature type="transmembrane region" description="Helical" evidence="13">
    <location>
        <begin position="431"/>
        <end position="456"/>
    </location>
</feature>
<sequence length="565" mass="64074">MAVVDKNNSIHDSSEKQRLLSPVTRYGSRDFGDDHGSPRWSPAAGTWVTVDKDEEELRRKLKYFFMSPCDKFHAKGRKPIKLGLQILKIIIVTVQLVFFGLSNQMVVTFKEENTASFKHLFLKDYDDDTDEMLAVYTQTDVYDRIYYAIEQYLALPETTVGRYAYVYGVGVNGSALSLCQQYYKKGQIDPANDTFNIDPHVITDCIGVTPLAPPPGAMMESDYKNFSLKFHKLINVTISFQLKAINLQTIINNEIPDCYTFVITIVLDNKAHSGKVKISLDNEVLIKECRDPSVSGHGEPGYARMGFDVVVAVVCTLSLLLCGRSIVRGILLQQEFVQYFKDRLNRSVCWGDRLEFINGWYILLIISDLLTITGSFIKIRIEMKNISSYDVCGILLGTSTLLVWVGVIRYFSFFQKYNILIVTLRAAFPNVIRFCCCVAVIYLGYCFCGWIVLGPYHVKFRSLSMVSECDMQESSILVWVSLYLYTFISLFIYMVLSLFIALITGAYETIKHQTQEPLHITDLHAFVAECKDTPCSGKFRGLETSPCSFFCCCDRFGSQQAKAAL</sequence>
<evidence type="ECO:0000256" key="2">
    <source>
        <dbReference type="ARBA" id="ARBA00004651"/>
    </source>
</evidence>
<evidence type="ECO:0000313" key="17">
    <source>
        <dbReference type="Proteomes" id="UP000314983"/>
    </source>
</evidence>
<evidence type="ECO:0000256" key="1">
    <source>
        <dbReference type="ARBA" id="ARBA00004337"/>
    </source>
</evidence>
<keyword evidence="9 13" id="KW-0472">Membrane</keyword>
<dbReference type="GeneTree" id="ENSGT00950000183036"/>
<evidence type="ECO:0008006" key="18">
    <source>
        <dbReference type="Google" id="ProtNLM"/>
    </source>
</evidence>
<dbReference type="GO" id="GO:0005765">
    <property type="term" value="C:lysosomal membrane"/>
    <property type="evidence" value="ECO:0007669"/>
    <property type="project" value="TreeGrafter"/>
</dbReference>
<keyword evidence="11" id="KW-0407">Ion channel</keyword>
<evidence type="ECO:0000256" key="10">
    <source>
        <dbReference type="ARBA" id="ARBA00023157"/>
    </source>
</evidence>
<evidence type="ECO:0000259" key="14">
    <source>
        <dbReference type="Pfam" id="PF08016"/>
    </source>
</evidence>
<reference evidence="17" key="2">
    <citation type="journal article" date="2017" name="Sci. Adv.">
        <title>A tail of two voltages: Proteomic comparison of the three electric organs of the electric eel.</title>
        <authorList>
            <person name="Traeger L.L."/>
            <person name="Sabat G."/>
            <person name="Barrett-Wilt G.A."/>
            <person name="Wells G.B."/>
            <person name="Sussman M.R."/>
        </authorList>
    </citation>
    <scope>NUCLEOTIDE SEQUENCE [LARGE SCALE GENOMIC DNA]</scope>
</reference>
<evidence type="ECO:0000256" key="3">
    <source>
        <dbReference type="ARBA" id="ARBA00022448"/>
    </source>
</evidence>
<keyword evidence="8" id="KW-0406">Ion transport</keyword>
<dbReference type="PANTHER" id="PTHR12127:SF6">
    <property type="entry name" value="MUCOLIPIN-1"/>
    <property type="match status" value="1"/>
</dbReference>
<comment type="catalytic activity">
    <reaction evidence="12">
        <text>Ca(2+)(in) = Ca(2+)(out)</text>
        <dbReference type="Rhea" id="RHEA:29671"/>
        <dbReference type="ChEBI" id="CHEBI:29108"/>
    </reaction>
</comment>
<dbReference type="PANTHER" id="PTHR12127">
    <property type="entry name" value="MUCOLIPIN"/>
    <property type="match status" value="1"/>
</dbReference>
<keyword evidence="7 13" id="KW-1133">Transmembrane helix</keyword>
<reference evidence="17" key="1">
    <citation type="journal article" date="2014" name="Science">
        <title>Nonhuman genetics. Genomic basis for the convergent evolution of electric organs.</title>
        <authorList>
            <person name="Gallant J.R."/>
            <person name="Traeger L.L."/>
            <person name="Volkening J.D."/>
            <person name="Moffett H."/>
            <person name="Chen P.H."/>
            <person name="Novina C.D."/>
            <person name="Phillips G.N.Jr."/>
            <person name="Anand R."/>
            <person name="Wells G.B."/>
            <person name="Pinch M."/>
            <person name="Guth R."/>
            <person name="Unguez G.A."/>
            <person name="Albert J.S."/>
            <person name="Zakon H.H."/>
            <person name="Samanta M.P."/>
            <person name="Sussman M.R."/>
        </authorList>
    </citation>
    <scope>NUCLEOTIDE SEQUENCE [LARGE SCALE GENOMIC DNA]</scope>
</reference>
<keyword evidence="17" id="KW-1185">Reference proteome</keyword>
<dbReference type="STRING" id="8005.ENSEEEP00000041406"/>
<protein>
    <recommendedName>
        <fullName evidence="18">Polycystin cation channel PKD1/PKD2 domain-containing protein</fullName>
    </recommendedName>
</protein>
<keyword evidence="4" id="KW-1003">Cell membrane</keyword>
<dbReference type="InterPro" id="IPR013122">
    <property type="entry name" value="PKD1_2_channel"/>
</dbReference>
<evidence type="ECO:0000256" key="13">
    <source>
        <dbReference type="SAM" id="Phobius"/>
    </source>
</evidence>
<organism evidence="16 17">
    <name type="scientific">Electrophorus electricus</name>
    <name type="common">Electric eel</name>
    <name type="synonym">Gymnotus electricus</name>
    <dbReference type="NCBI Taxonomy" id="8005"/>
    <lineage>
        <taxon>Eukaryota</taxon>
        <taxon>Metazoa</taxon>
        <taxon>Chordata</taxon>
        <taxon>Craniata</taxon>
        <taxon>Vertebrata</taxon>
        <taxon>Euteleostomi</taxon>
        <taxon>Actinopterygii</taxon>
        <taxon>Neopterygii</taxon>
        <taxon>Teleostei</taxon>
        <taxon>Ostariophysi</taxon>
        <taxon>Gymnotiformes</taxon>
        <taxon>Gymnotoidei</taxon>
        <taxon>Gymnotidae</taxon>
        <taxon>Electrophorus</taxon>
    </lineage>
</organism>
<evidence type="ECO:0000256" key="11">
    <source>
        <dbReference type="ARBA" id="ARBA00023303"/>
    </source>
</evidence>
<evidence type="ECO:0000256" key="7">
    <source>
        <dbReference type="ARBA" id="ARBA00022989"/>
    </source>
</evidence>
<comment type="subcellular location">
    <subcellularLocation>
        <location evidence="2">Cell membrane</location>
        <topology evidence="2">Multi-pass membrane protein</topology>
    </subcellularLocation>
    <subcellularLocation>
        <location evidence="1">Endosome membrane</location>
        <topology evidence="1">Multi-pass membrane protein</topology>
    </subcellularLocation>
</comment>
<reference evidence="16" key="5">
    <citation type="submission" date="2025-09" db="UniProtKB">
        <authorList>
            <consortium name="Ensembl"/>
        </authorList>
    </citation>
    <scope>IDENTIFICATION</scope>
</reference>
<accession>A0A4W4GUY8</accession>
<dbReference type="GO" id="GO:0006914">
    <property type="term" value="P:autophagy"/>
    <property type="evidence" value="ECO:0007669"/>
    <property type="project" value="Ensembl"/>
</dbReference>
<keyword evidence="5 13" id="KW-0812">Transmembrane</keyword>
<dbReference type="InterPro" id="IPR047316">
    <property type="entry name" value="ML1_ELD"/>
</dbReference>
<evidence type="ECO:0000256" key="12">
    <source>
        <dbReference type="ARBA" id="ARBA00036634"/>
    </source>
</evidence>
<dbReference type="GO" id="GO:0005886">
    <property type="term" value="C:plasma membrane"/>
    <property type="evidence" value="ECO:0007669"/>
    <property type="project" value="UniProtKB-SubCell"/>
</dbReference>
<evidence type="ECO:0000256" key="6">
    <source>
        <dbReference type="ARBA" id="ARBA00022753"/>
    </source>
</evidence>
<evidence type="ECO:0000256" key="4">
    <source>
        <dbReference type="ARBA" id="ARBA00022475"/>
    </source>
</evidence>
<evidence type="ECO:0000256" key="9">
    <source>
        <dbReference type="ARBA" id="ARBA00023136"/>
    </source>
</evidence>
<dbReference type="CDD" id="cd21070">
    <property type="entry name" value="ELD_TRPML1"/>
    <property type="match status" value="1"/>
</dbReference>
<proteinExistence type="predicted"/>
<dbReference type="GO" id="GO:1902822">
    <property type="term" value="P:regulation of late endosome to lysosome transport"/>
    <property type="evidence" value="ECO:0007669"/>
    <property type="project" value="Ensembl"/>
</dbReference>
<dbReference type="Pfam" id="PF08016">
    <property type="entry name" value="PKD_channel"/>
    <property type="match status" value="1"/>
</dbReference>
<dbReference type="InterPro" id="IPR039031">
    <property type="entry name" value="Mucolipin"/>
</dbReference>
<reference evidence="16" key="3">
    <citation type="submission" date="2020-05" db="EMBL/GenBank/DDBJ databases">
        <title>Electrophorus electricus (electric eel) genome, fEleEle1, primary haplotype.</title>
        <authorList>
            <person name="Myers G."/>
            <person name="Meyer A."/>
            <person name="Fedrigo O."/>
            <person name="Formenti G."/>
            <person name="Rhie A."/>
            <person name="Tracey A."/>
            <person name="Sims Y."/>
            <person name="Jarvis E.D."/>
        </authorList>
    </citation>
    <scope>NUCLEOTIDE SEQUENCE [LARGE SCALE GENOMIC DNA]</scope>
</reference>
<feature type="transmembrane region" description="Helical" evidence="13">
    <location>
        <begin position="476"/>
        <end position="503"/>
    </location>
</feature>
<feature type="transmembrane region" description="Helical" evidence="13">
    <location>
        <begin position="309"/>
        <end position="331"/>
    </location>
</feature>
<gene>
    <name evidence="16" type="primary">mcoln1a</name>
</gene>
<evidence type="ECO:0000313" key="16">
    <source>
        <dbReference type="Ensembl" id="ENSEEEP00000041406.2"/>
    </source>
</evidence>
<evidence type="ECO:0000256" key="8">
    <source>
        <dbReference type="ARBA" id="ARBA00023065"/>
    </source>
</evidence>
<evidence type="ECO:0000256" key="5">
    <source>
        <dbReference type="ARBA" id="ARBA00022692"/>
    </source>
</evidence>
<dbReference type="GO" id="GO:0072345">
    <property type="term" value="F:NAADP-sensitive calcium-release channel activity"/>
    <property type="evidence" value="ECO:0007669"/>
    <property type="project" value="TreeGrafter"/>
</dbReference>
<dbReference type="AlphaFoldDB" id="A0A4W4GUY8"/>
<evidence type="ECO:0000259" key="15">
    <source>
        <dbReference type="Pfam" id="PF21381"/>
    </source>
</evidence>
<keyword evidence="6" id="KW-0967">Endosome</keyword>
<keyword evidence="3" id="KW-0813">Transport</keyword>
<feature type="transmembrane region" description="Helical" evidence="13">
    <location>
        <begin position="360"/>
        <end position="379"/>
    </location>
</feature>
<dbReference type="Ensembl" id="ENSEEET00000041885.2">
    <property type="protein sequence ID" value="ENSEEEP00000041406.2"/>
    <property type="gene ID" value="ENSEEEG00000019561.2"/>
</dbReference>
<feature type="transmembrane region" description="Helical" evidence="13">
    <location>
        <begin position="391"/>
        <end position="411"/>
    </location>
</feature>
<reference evidence="16" key="4">
    <citation type="submission" date="2025-08" db="UniProtKB">
        <authorList>
            <consortium name="Ensembl"/>
        </authorList>
    </citation>
    <scope>IDENTIFICATION</scope>
</reference>
<dbReference type="InterPro" id="IPR049134">
    <property type="entry name" value="MCLN_ECD"/>
</dbReference>
<keyword evidence="10" id="KW-1015">Disulfide bond</keyword>
<feature type="domain" description="Mucolipin extracytosolic" evidence="15">
    <location>
        <begin position="106"/>
        <end position="290"/>
    </location>
</feature>
<dbReference type="Proteomes" id="UP000314983">
    <property type="component" value="Chromosome 16"/>
</dbReference>
<name>A0A4W4GUY8_ELEEL</name>
<dbReference type="GO" id="GO:0005770">
    <property type="term" value="C:late endosome"/>
    <property type="evidence" value="ECO:0007669"/>
    <property type="project" value="Ensembl"/>
</dbReference>
<feature type="domain" description="Polycystin cation channel PKD1/PKD2" evidence="14">
    <location>
        <begin position="391"/>
        <end position="510"/>
    </location>
</feature>
<dbReference type="Pfam" id="PF21381">
    <property type="entry name" value="MCLN_ECD"/>
    <property type="match status" value="1"/>
</dbReference>
<dbReference type="GO" id="GO:0010008">
    <property type="term" value="C:endosome membrane"/>
    <property type="evidence" value="ECO:0007669"/>
    <property type="project" value="UniProtKB-SubCell"/>
</dbReference>
<dbReference type="GO" id="GO:0035675">
    <property type="term" value="P:neuromast hair cell development"/>
    <property type="evidence" value="ECO:0007669"/>
    <property type="project" value="Ensembl"/>
</dbReference>